<dbReference type="RefSeq" id="XP_024576645.1">
    <property type="nucleotide sequence ID" value="XM_024725917.2"/>
</dbReference>
<name>A0A0P1AGL6_PLAHL</name>
<proteinExistence type="predicted"/>
<dbReference type="GeneID" id="36410464"/>
<reference evidence="2" key="1">
    <citation type="submission" date="2014-09" db="EMBL/GenBank/DDBJ databases">
        <authorList>
            <person name="Sharma Rahul"/>
            <person name="Thines Marco"/>
        </authorList>
    </citation>
    <scope>NUCLEOTIDE SEQUENCE [LARGE SCALE GENOMIC DNA]</scope>
</reference>
<dbReference type="EMBL" id="CCYD01000472">
    <property type="protein sequence ID" value="CEG40276.1"/>
    <property type="molecule type" value="Genomic_DNA"/>
</dbReference>
<evidence type="ECO:0000313" key="1">
    <source>
        <dbReference type="EMBL" id="CEG40276.1"/>
    </source>
</evidence>
<dbReference type="AlphaFoldDB" id="A0A0P1AGL6"/>
<protein>
    <submittedName>
        <fullName evidence="1">Uncharacterized protein</fullName>
    </submittedName>
</protein>
<organism evidence="1 2">
    <name type="scientific">Plasmopara halstedii</name>
    <name type="common">Downy mildew of sunflower</name>
    <dbReference type="NCBI Taxonomy" id="4781"/>
    <lineage>
        <taxon>Eukaryota</taxon>
        <taxon>Sar</taxon>
        <taxon>Stramenopiles</taxon>
        <taxon>Oomycota</taxon>
        <taxon>Peronosporomycetes</taxon>
        <taxon>Peronosporales</taxon>
        <taxon>Peronosporaceae</taxon>
        <taxon>Plasmopara</taxon>
    </lineage>
</organism>
<sequence>MIVQSSSFDSSDRVDINFYQKHILFSFDDSSMLINCEFAKKQSNYLHTFCMTSTTKLAACVHLIVSGTGHLAFRQTHTVKRFEINGSQTG</sequence>
<accession>A0A0P1AGL6</accession>
<evidence type="ECO:0000313" key="2">
    <source>
        <dbReference type="Proteomes" id="UP000054928"/>
    </source>
</evidence>
<keyword evidence="2" id="KW-1185">Reference proteome</keyword>
<dbReference type="Proteomes" id="UP000054928">
    <property type="component" value="Unassembled WGS sequence"/>
</dbReference>